<comment type="caution">
    <text evidence="1">The sequence shown here is derived from an EMBL/GenBank/DDBJ whole genome shotgun (WGS) entry which is preliminary data.</text>
</comment>
<dbReference type="Gene3D" id="1.10.510.10">
    <property type="entry name" value="Transferase(Phosphotransferase) domain 1"/>
    <property type="match status" value="1"/>
</dbReference>
<evidence type="ECO:0000313" key="1">
    <source>
        <dbReference type="EMBL" id="CAL5140247.1"/>
    </source>
</evidence>
<name>A0AAV2TU02_CALDB</name>
<proteinExistence type="predicted"/>
<reference evidence="1" key="1">
    <citation type="submission" date="2024-06" db="EMBL/GenBank/DDBJ databases">
        <authorList>
            <person name="Liu X."/>
            <person name="Lenzi L."/>
            <person name="Haldenby T S."/>
            <person name="Uol C."/>
        </authorList>
    </citation>
    <scope>NUCLEOTIDE SEQUENCE</scope>
</reference>
<gene>
    <name evidence="1" type="ORF">CDAUBV1_LOCUS15418</name>
</gene>
<dbReference type="AlphaFoldDB" id="A0AAV2TU02"/>
<evidence type="ECO:0008006" key="3">
    <source>
        <dbReference type="Google" id="ProtNLM"/>
    </source>
</evidence>
<evidence type="ECO:0000313" key="2">
    <source>
        <dbReference type="Proteomes" id="UP001497525"/>
    </source>
</evidence>
<dbReference type="Proteomes" id="UP001497525">
    <property type="component" value="Unassembled WGS sequence"/>
</dbReference>
<sequence>MPQRVWHILKCADDFKVFLPPRPVDTSSISYTVLLKLTIAELEHAWSRAFARHACILQKCIDQSSAAATTYGELADRFLSLLQQPDSHFYFFAPTDVSDNGTEFILRSSIEGLSLQEILRYCPGRLADDKAVLFIIFQVVRALSLLHSLNIPHLGLSLQNIFVDSNHKCILGPANLFALQKQKECNRKKHPSSDFSARCFGGAQMLPAKISELSLMTTQWTMCTRATLLTAQSFLG</sequence>
<organism evidence="1 2">
    <name type="scientific">Calicophoron daubneyi</name>
    <name type="common">Rumen fluke</name>
    <name type="synonym">Paramphistomum daubneyi</name>
    <dbReference type="NCBI Taxonomy" id="300641"/>
    <lineage>
        <taxon>Eukaryota</taxon>
        <taxon>Metazoa</taxon>
        <taxon>Spiralia</taxon>
        <taxon>Lophotrochozoa</taxon>
        <taxon>Platyhelminthes</taxon>
        <taxon>Trematoda</taxon>
        <taxon>Digenea</taxon>
        <taxon>Plagiorchiida</taxon>
        <taxon>Pronocephalata</taxon>
        <taxon>Paramphistomoidea</taxon>
        <taxon>Paramphistomidae</taxon>
        <taxon>Calicophoron</taxon>
    </lineage>
</organism>
<dbReference type="InterPro" id="IPR011009">
    <property type="entry name" value="Kinase-like_dom_sf"/>
</dbReference>
<dbReference type="SUPFAM" id="SSF56112">
    <property type="entry name" value="Protein kinase-like (PK-like)"/>
    <property type="match status" value="1"/>
</dbReference>
<protein>
    <recommendedName>
        <fullName evidence="3">Protein kinase domain-containing protein</fullName>
    </recommendedName>
</protein>
<accession>A0AAV2TU02</accession>
<dbReference type="EMBL" id="CAXLJL010000711">
    <property type="protein sequence ID" value="CAL5140247.1"/>
    <property type="molecule type" value="Genomic_DNA"/>
</dbReference>